<reference evidence="2" key="1">
    <citation type="submission" date="2020-06" db="EMBL/GenBank/DDBJ databases">
        <title>WGS assembly of Ceratodon purpureus strain R40.</title>
        <authorList>
            <person name="Carey S.B."/>
            <person name="Jenkins J."/>
            <person name="Shu S."/>
            <person name="Lovell J.T."/>
            <person name="Sreedasyam A."/>
            <person name="Maumus F."/>
            <person name="Tiley G.P."/>
            <person name="Fernandez-Pozo N."/>
            <person name="Barry K."/>
            <person name="Chen C."/>
            <person name="Wang M."/>
            <person name="Lipzen A."/>
            <person name="Daum C."/>
            <person name="Saski C.A."/>
            <person name="Payton A.C."/>
            <person name="Mcbreen J.C."/>
            <person name="Conrad R.E."/>
            <person name="Kollar L.M."/>
            <person name="Olsson S."/>
            <person name="Huttunen S."/>
            <person name="Landis J.B."/>
            <person name="Wickett N.J."/>
            <person name="Johnson M.G."/>
            <person name="Rensing S.A."/>
            <person name="Grimwood J."/>
            <person name="Schmutz J."/>
            <person name="Mcdaniel S.F."/>
        </authorList>
    </citation>
    <scope>NUCLEOTIDE SEQUENCE</scope>
    <source>
        <strain evidence="2">R40</strain>
    </source>
</reference>
<feature type="transmembrane region" description="Helical" evidence="1">
    <location>
        <begin position="7"/>
        <end position="30"/>
    </location>
</feature>
<keyword evidence="3" id="KW-1185">Reference proteome</keyword>
<keyword evidence="1" id="KW-1133">Transmembrane helix</keyword>
<sequence length="316" mass="37164">MCSIINLYTTLCINQAIILVLLNTLVAFFLLLLLLLIIFVFVSILILIFIPVISVPFKRRQVIIRSIFNVRIPPGPLTLLPSRSQKLILHNDHLRTILTRRIRIQQILIQTQKPVPPLKIPQNLLRHLPLPTNNQRSCQRLHTRQLTRLPIIHRIRSHQPRQQPRSPTPQLRERHLRQPLPRTIHHRQPPLPHQRLILPRHTLLPNRTHHHSPEPLLHSQLPQVPQPRQLPPCAPLGVTLPEIPHRQVHREILRRAPLPVLPRRRRRGRRQALLILAILPGRRPLLLLRRALLRVPVPPHRRSLRTHLSPLRRRKI</sequence>
<organism evidence="2 3">
    <name type="scientific">Ceratodon purpureus</name>
    <name type="common">Fire moss</name>
    <name type="synonym">Dicranum purpureum</name>
    <dbReference type="NCBI Taxonomy" id="3225"/>
    <lineage>
        <taxon>Eukaryota</taxon>
        <taxon>Viridiplantae</taxon>
        <taxon>Streptophyta</taxon>
        <taxon>Embryophyta</taxon>
        <taxon>Bryophyta</taxon>
        <taxon>Bryophytina</taxon>
        <taxon>Bryopsida</taxon>
        <taxon>Dicranidae</taxon>
        <taxon>Pseudoditrichales</taxon>
        <taxon>Ditrichaceae</taxon>
        <taxon>Ceratodon</taxon>
    </lineage>
</organism>
<keyword evidence="1" id="KW-0472">Membrane</keyword>
<dbReference type="EMBL" id="CM026422">
    <property type="protein sequence ID" value="KAG0586286.1"/>
    <property type="molecule type" value="Genomic_DNA"/>
</dbReference>
<evidence type="ECO:0000256" key="1">
    <source>
        <dbReference type="SAM" id="Phobius"/>
    </source>
</evidence>
<keyword evidence="1" id="KW-0812">Transmembrane</keyword>
<accession>A0A8T0IU06</accession>
<proteinExistence type="predicted"/>
<dbReference type="AlphaFoldDB" id="A0A8T0IU06"/>
<gene>
    <name evidence="2" type="ORF">KC19_2G079100</name>
</gene>
<name>A0A8T0IU06_CERPU</name>
<dbReference type="Proteomes" id="UP000822688">
    <property type="component" value="Chromosome 2"/>
</dbReference>
<feature type="transmembrane region" description="Helical" evidence="1">
    <location>
        <begin position="36"/>
        <end position="57"/>
    </location>
</feature>
<comment type="caution">
    <text evidence="2">The sequence shown here is derived from an EMBL/GenBank/DDBJ whole genome shotgun (WGS) entry which is preliminary data.</text>
</comment>
<evidence type="ECO:0000313" key="3">
    <source>
        <dbReference type="Proteomes" id="UP000822688"/>
    </source>
</evidence>
<evidence type="ECO:0000313" key="2">
    <source>
        <dbReference type="EMBL" id="KAG0586286.1"/>
    </source>
</evidence>
<protein>
    <submittedName>
        <fullName evidence="2">Uncharacterized protein</fullName>
    </submittedName>
</protein>